<evidence type="ECO:0000313" key="1">
    <source>
        <dbReference type="EMBL" id="MBI6883264.1"/>
    </source>
</evidence>
<accession>A0A8I1EDH8</accession>
<dbReference type="Proteomes" id="UP000637061">
    <property type="component" value="Unassembled WGS sequence"/>
</dbReference>
<protein>
    <submittedName>
        <fullName evidence="1">Uncharacterized protein</fullName>
    </submittedName>
</protein>
<sequence>MPIKLVHEDDCDTSLIGDFSALTVLEECYFCAKQTRFWSAMSNTPVCPTCSRKHHWTALPKRLETLHEAYVPIRKLNKRQIDLRERVDDLELEEQRLILAGDNGRSLDWVRQQLRVGHKQMEKEGIPVLRPVVLPGEVGQVMDSVNAAGQMLEVLSVN</sequence>
<dbReference type="RefSeq" id="WP_198746876.1">
    <property type="nucleotide sequence ID" value="NZ_JAEHTE010000002.1"/>
</dbReference>
<dbReference type="AlphaFoldDB" id="A0A8I1EDH8"/>
<comment type="caution">
    <text evidence="1">The sequence shown here is derived from an EMBL/GenBank/DDBJ whole genome shotgun (WGS) entry which is preliminary data.</text>
</comment>
<dbReference type="EMBL" id="JAEHTE010000002">
    <property type="protein sequence ID" value="MBI6883264.1"/>
    <property type="molecule type" value="Genomic_DNA"/>
</dbReference>
<name>A0A8I1EDH8_PSEPU</name>
<reference evidence="1" key="1">
    <citation type="submission" date="2020-12" db="EMBL/GenBank/DDBJ databases">
        <title>Enhanced detection system for hospital associated transmission using whole genome sequencing surveillance.</title>
        <authorList>
            <person name="Harrison L.H."/>
            <person name="Van Tyne D."/>
            <person name="Marsh J.W."/>
            <person name="Griffith M.P."/>
            <person name="Snyder D.J."/>
            <person name="Cooper V.S."/>
            <person name="Mustapha M."/>
        </authorList>
    </citation>
    <scope>NUCLEOTIDE SEQUENCE</scope>
    <source>
        <strain evidence="1">PSB00042</strain>
    </source>
</reference>
<evidence type="ECO:0000313" key="2">
    <source>
        <dbReference type="Proteomes" id="UP000637061"/>
    </source>
</evidence>
<organism evidence="1 2">
    <name type="scientific">Pseudomonas putida</name>
    <name type="common">Arthrobacter siderocapsulatus</name>
    <dbReference type="NCBI Taxonomy" id="303"/>
    <lineage>
        <taxon>Bacteria</taxon>
        <taxon>Pseudomonadati</taxon>
        <taxon>Pseudomonadota</taxon>
        <taxon>Gammaproteobacteria</taxon>
        <taxon>Pseudomonadales</taxon>
        <taxon>Pseudomonadaceae</taxon>
        <taxon>Pseudomonas</taxon>
    </lineage>
</organism>
<proteinExistence type="predicted"/>
<gene>
    <name evidence="1" type="ORF">JEU22_05005</name>
</gene>